<dbReference type="AlphaFoldDB" id="A0A2U9B860"/>
<dbReference type="Proteomes" id="UP000246464">
    <property type="component" value="Chromosome 4"/>
</dbReference>
<organism evidence="2 3">
    <name type="scientific">Scophthalmus maximus</name>
    <name type="common">Turbot</name>
    <name type="synonym">Psetta maxima</name>
    <dbReference type="NCBI Taxonomy" id="52904"/>
    <lineage>
        <taxon>Eukaryota</taxon>
        <taxon>Metazoa</taxon>
        <taxon>Chordata</taxon>
        <taxon>Craniata</taxon>
        <taxon>Vertebrata</taxon>
        <taxon>Euteleostomi</taxon>
        <taxon>Actinopterygii</taxon>
        <taxon>Neopterygii</taxon>
        <taxon>Teleostei</taxon>
        <taxon>Neoteleostei</taxon>
        <taxon>Acanthomorphata</taxon>
        <taxon>Carangaria</taxon>
        <taxon>Pleuronectiformes</taxon>
        <taxon>Pleuronectoidei</taxon>
        <taxon>Scophthalmidae</taxon>
        <taxon>Scophthalmus</taxon>
    </lineage>
</organism>
<sequence>MCPAENRTETEDVCFGEVLRVGGCGEVLKEEAQLVLLLVKNEGSWTTEGMSGNSSLLAAVLTVVSVVSLSLLSLLCLRCKRKSKVIHEELQAYDLPTFQRGGSVFAVMQSKPVTRTNQITSTTVEIPEESSAAYESSDYENVKQVCAAAPQRASLEHTYVAPLQIDVYVNEQTKRTVTDAAQPPDVYANFIKSLQIKDDEDDYENSEFLEQTAQQSQDEEPDYVNEDERLIRTIRKHQ</sequence>
<reference evidence="2 3" key="1">
    <citation type="submission" date="2017-12" db="EMBL/GenBank/DDBJ databases">
        <title>Integrating genomic resources of turbot (Scophthalmus maximus) in depth evaluation of genetic and physical mapping variation across individuals.</title>
        <authorList>
            <person name="Martinez P."/>
        </authorList>
    </citation>
    <scope>NUCLEOTIDE SEQUENCE [LARGE SCALE GENOMIC DNA]</scope>
</reference>
<protein>
    <submittedName>
        <fullName evidence="2">Linker for activation of T-cells family member 2</fullName>
    </submittedName>
</protein>
<evidence type="ECO:0000313" key="2">
    <source>
        <dbReference type="EMBL" id="AWP00054.1"/>
    </source>
</evidence>
<evidence type="ECO:0000256" key="1">
    <source>
        <dbReference type="SAM" id="Phobius"/>
    </source>
</evidence>
<keyword evidence="1" id="KW-1133">Transmembrane helix</keyword>
<keyword evidence="1" id="KW-0812">Transmembrane</keyword>
<keyword evidence="1" id="KW-0472">Membrane</keyword>
<name>A0A2U9B860_SCOMX</name>
<accession>A0A2U9B860</accession>
<evidence type="ECO:0000313" key="3">
    <source>
        <dbReference type="Proteomes" id="UP000246464"/>
    </source>
</evidence>
<dbReference type="EMBL" id="CP026246">
    <property type="protein sequence ID" value="AWP00054.1"/>
    <property type="molecule type" value="Genomic_DNA"/>
</dbReference>
<keyword evidence="3" id="KW-1185">Reference proteome</keyword>
<gene>
    <name evidence="2" type="ORF">SMAX5B_004108</name>
</gene>
<proteinExistence type="predicted"/>
<feature type="transmembrane region" description="Helical" evidence="1">
    <location>
        <begin position="56"/>
        <end position="77"/>
    </location>
</feature>